<evidence type="ECO:0000313" key="1">
    <source>
        <dbReference type="EMBL" id="PWK81673.1"/>
    </source>
</evidence>
<evidence type="ECO:0000313" key="2">
    <source>
        <dbReference type="Proteomes" id="UP000246005"/>
    </source>
</evidence>
<protein>
    <submittedName>
        <fullName evidence="1">Uncharacterized protein</fullName>
    </submittedName>
</protein>
<reference evidence="1 2" key="1">
    <citation type="submission" date="2018-05" db="EMBL/GenBank/DDBJ databases">
        <title>Genomic Encyclopedia of Type Strains, Phase IV (KMG-IV): sequencing the most valuable type-strain genomes for metagenomic binning, comparative biology and taxonomic classification.</title>
        <authorList>
            <person name="Goeker M."/>
        </authorList>
    </citation>
    <scope>NUCLEOTIDE SEQUENCE [LARGE SCALE GENOMIC DNA]</scope>
    <source>
        <strain evidence="1 2">DSM 45480</strain>
    </source>
</reference>
<comment type="caution">
    <text evidence="1">The sequence shown here is derived from an EMBL/GenBank/DDBJ whole genome shotgun (WGS) entry which is preliminary data.</text>
</comment>
<dbReference type="AlphaFoldDB" id="A0A316HM93"/>
<dbReference type="EMBL" id="QGHB01000016">
    <property type="protein sequence ID" value="PWK81673.1"/>
    <property type="molecule type" value="Genomic_DNA"/>
</dbReference>
<name>A0A316HM93_9PSEU</name>
<accession>A0A316HM93</accession>
<organism evidence="1 2">
    <name type="scientific">Lentzea atacamensis</name>
    <dbReference type="NCBI Taxonomy" id="531938"/>
    <lineage>
        <taxon>Bacteria</taxon>
        <taxon>Bacillati</taxon>
        <taxon>Actinomycetota</taxon>
        <taxon>Actinomycetes</taxon>
        <taxon>Pseudonocardiales</taxon>
        <taxon>Pseudonocardiaceae</taxon>
        <taxon>Lentzea</taxon>
    </lineage>
</organism>
<proteinExistence type="predicted"/>
<sequence>MTSIRPALSPCRRHPCSVEHAERVRGFRELASSWEERAEREAGGYPADLALYAQSNPRPQFRDWLIHTRRAA</sequence>
<dbReference type="Proteomes" id="UP000246005">
    <property type="component" value="Unassembled WGS sequence"/>
</dbReference>
<gene>
    <name evidence="1" type="ORF">C8D88_11684</name>
</gene>